<evidence type="ECO:0000256" key="10">
    <source>
        <dbReference type="HAMAP-Rule" id="MF_00321"/>
    </source>
</evidence>
<dbReference type="OrthoDB" id="9804921at2"/>
<keyword evidence="7 10" id="KW-0342">GTP-binding</keyword>
<evidence type="ECO:0000256" key="5">
    <source>
        <dbReference type="ARBA" id="ARBA00022741"/>
    </source>
</evidence>
<evidence type="ECO:0000256" key="4">
    <source>
        <dbReference type="ARBA" id="ARBA00022723"/>
    </source>
</evidence>
<dbReference type="InterPro" id="IPR027417">
    <property type="entry name" value="P-loop_NTPase"/>
</dbReference>
<comment type="similarity">
    <text evidence="2 10">Belongs to the TRAFAC class TrmE-Era-EngA-EngB-Septin-like GTPase superfamily. EngB GTPase family.</text>
</comment>
<dbReference type="EMBL" id="CP043315">
    <property type="protein sequence ID" value="QEK37915.1"/>
    <property type="molecule type" value="Genomic_DNA"/>
</dbReference>
<keyword evidence="6" id="KW-0460">Magnesium</keyword>
<dbReference type="KEGG" id="cip:FZC35_00750"/>
<dbReference type="NCBIfam" id="TIGR03598">
    <property type="entry name" value="GTPase_YsxC"/>
    <property type="match status" value="1"/>
</dbReference>
<dbReference type="InterPro" id="IPR006073">
    <property type="entry name" value="GTP-bd"/>
</dbReference>
<keyword evidence="8 10" id="KW-0717">Septation</keyword>
<organism evidence="12 13">
    <name type="scientific">Candidatus Cytomitobacter indipagum</name>
    <dbReference type="NCBI Taxonomy" id="2601575"/>
    <lineage>
        <taxon>Bacteria</taxon>
        <taxon>Pseudomonadati</taxon>
        <taxon>Pseudomonadota</taxon>
        <taxon>Alphaproteobacteria</taxon>
        <taxon>Holosporales</taxon>
        <taxon>Holosporaceae</taxon>
        <taxon>Candidatus Cytomitobacter</taxon>
    </lineage>
</organism>
<dbReference type="CDD" id="cd01876">
    <property type="entry name" value="YihA_EngB"/>
    <property type="match status" value="1"/>
</dbReference>
<evidence type="ECO:0000259" key="11">
    <source>
        <dbReference type="PROSITE" id="PS51706"/>
    </source>
</evidence>
<dbReference type="AlphaFoldDB" id="A0A5C0UD16"/>
<dbReference type="GO" id="GO:0005525">
    <property type="term" value="F:GTP binding"/>
    <property type="evidence" value="ECO:0007669"/>
    <property type="project" value="UniProtKB-UniRule"/>
</dbReference>
<evidence type="ECO:0000256" key="1">
    <source>
        <dbReference type="ARBA" id="ARBA00001946"/>
    </source>
</evidence>
<reference evidence="12 13" key="1">
    <citation type="submission" date="2019-08" db="EMBL/GenBank/DDBJ databases">
        <title>Highly reduced genomes of protist endosymbionts show evolutionary convergence.</title>
        <authorList>
            <person name="George E."/>
            <person name="Husnik F."/>
            <person name="Tashyreva D."/>
            <person name="Prokopchuk G."/>
            <person name="Horak A."/>
            <person name="Kwong W.K."/>
            <person name="Lukes J."/>
            <person name="Keeling P.J."/>
        </authorList>
    </citation>
    <scope>NUCLEOTIDE SEQUENCE [LARGE SCALE GENOMIC DNA]</scope>
    <source>
        <strain evidence="12">1605</strain>
    </source>
</reference>
<comment type="cofactor">
    <cofactor evidence="1">
        <name>Mg(2+)</name>
        <dbReference type="ChEBI" id="CHEBI:18420"/>
    </cofactor>
</comment>
<dbReference type="InterPro" id="IPR019987">
    <property type="entry name" value="GTP-bd_ribosome_bio_YsxC"/>
</dbReference>
<dbReference type="PANTHER" id="PTHR11649">
    <property type="entry name" value="MSS1/TRME-RELATED GTP-BINDING PROTEIN"/>
    <property type="match status" value="1"/>
</dbReference>
<evidence type="ECO:0000313" key="13">
    <source>
        <dbReference type="Proteomes" id="UP000325155"/>
    </source>
</evidence>
<dbReference type="GO" id="GO:0046872">
    <property type="term" value="F:metal ion binding"/>
    <property type="evidence" value="ECO:0007669"/>
    <property type="project" value="UniProtKB-KW"/>
</dbReference>
<protein>
    <recommendedName>
        <fullName evidence="10">Probable GTP-binding protein EngB</fullName>
    </recommendedName>
</protein>
<evidence type="ECO:0000256" key="3">
    <source>
        <dbReference type="ARBA" id="ARBA00022618"/>
    </source>
</evidence>
<dbReference type="Gene3D" id="3.40.50.300">
    <property type="entry name" value="P-loop containing nucleotide triphosphate hydrolases"/>
    <property type="match status" value="1"/>
</dbReference>
<keyword evidence="3 10" id="KW-0132">Cell division</keyword>
<dbReference type="InterPro" id="IPR030393">
    <property type="entry name" value="G_ENGB_dom"/>
</dbReference>
<evidence type="ECO:0000256" key="6">
    <source>
        <dbReference type="ARBA" id="ARBA00022842"/>
    </source>
</evidence>
<dbReference type="InterPro" id="IPR005225">
    <property type="entry name" value="Small_GTP-bd"/>
</dbReference>
<keyword evidence="5 10" id="KW-0547">Nucleotide-binding</keyword>
<evidence type="ECO:0000256" key="2">
    <source>
        <dbReference type="ARBA" id="ARBA00009638"/>
    </source>
</evidence>
<dbReference type="Pfam" id="PF01926">
    <property type="entry name" value="MMR_HSR1"/>
    <property type="match status" value="1"/>
</dbReference>
<dbReference type="RefSeq" id="WP_148980762.1">
    <property type="nucleotide sequence ID" value="NZ_CP043315.1"/>
</dbReference>
<dbReference type="Proteomes" id="UP000325155">
    <property type="component" value="Chromosome"/>
</dbReference>
<sequence>MIKVVNKTYFISELPENNKYEIAFIGRSNVGKSSLLNAILNHKISRVSKTPGCTRWLGYYQFKDISLIDLPGYGYAEMSKKRIGLIDTMIEKYLLSGRVNELWVLIDSRRGIMEIDLEIINFARENNVELKIISTKNDKKDVKIMEAYFYTSAKTKHGIDKITAYMNEINSNHSNHR</sequence>
<dbReference type="HAMAP" id="MF_00321">
    <property type="entry name" value="GTPase_EngB"/>
    <property type="match status" value="1"/>
</dbReference>
<dbReference type="GO" id="GO:0000917">
    <property type="term" value="P:division septum assembly"/>
    <property type="evidence" value="ECO:0007669"/>
    <property type="project" value="UniProtKB-KW"/>
</dbReference>
<evidence type="ECO:0000256" key="8">
    <source>
        <dbReference type="ARBA" id="ARBA00023210"/>
    </source>
</evidence>
<accession>A0A5C0UD16</accession>
<dbReference type="PROSITE" id="PS51706">
    <property type="entry name" value="G_ENGB"/>
    <property type="match status" value="1"/>
</dbReference>
<comment type="function">
    <text evidence="10">Necessary for normal cell division and for the maintenance of normal septation.</text>
</comment>
<evidence type="ECO:0000313" key="12">
    <source>
        <dbReference type="EMBL" id="QEK37915.1"/>
    </source>
</evidence>
<feature type="domain" description="EngB-type G" evidence="11">
    <location>
        <begin position="18"/>
        <end position="172"/>
    </location>
</feature>
<proteinExistence type="inferred from homology"/>
<evidence type="ECO:0000256" key="9">
    <source>
        <dbReference type="ARBA" id="ARBA00023306"/>
    </source>
</evidence>
<evidence type="ECO:0000256" key="7">
    <source>
        <dbReference type="ARBA" id="ARBA00023134"/>
    </source>
</evidence>
<keyword evidence="13" id="KW-1185">Reference proteome</keyword>
<keyword evidence="4" id="KW-0479">Metal-binding</keyword>
<dbReference type="PANTHER" id="PTHR11649:SF13">
    <property type="entry name" value="ENGB-TYPE G DOMAIN-CONTAINING PROTEIN"/>
    <property type="match status" value="1"/>
</dbReference>
<name>A0A5C0UD16_9PROT</name>
<keyword evidence="9 10" id="KW-0131">Cell cycle</keyword>
<gene>
    <name evidence="12" type="primary">ysxC</name>
    <name evidence="10" type="synonym">engB</name>
    <name evidence="12" type="ORF">FZC35_00750</name>
</gene>
<dbReference type="NCBIfam" id="TIGR00231">
    <property type="entry name" value="small_GTP"/>
    <property type="match status" value="1"/>
</dbReference>
<dbReference type="SUPFAM" id="SSF52540">
    <property type="entry name" value="P-loop containing nucleoside triphosphate hydrolases"/>
    <property type="match status" value="1"/>
</dbReference>